<evidence type="ECO:0000313" key="2">
    <source>
        <dbReference type="Proteomes" id="UP000814140"/>
    </source>
</evidence>
<reference evidence="1" key="1">
    <citation type="submission" date="2021-03" db="EMBL/GenBank/DDBJ databases">
        <authorList>
            <consortium name="DOE Joint Genome Institute"/>
            <person name="Ahrendt S."/>
            <person name="Looney B.P."/>
            <person name="Miyauchi S."/>
            <person name="Morin E."/>
            <person name="Drula E."/>
            <person name="Courty P.E."/>
            <person name="Chicoki N."/>
            <person name="Fauchery L."/>
            <person name="Kohler A."/>
            <person name="Kuo A."/>
            <person name="Labutti K."/>
            <person name="Pangilinan J."/>
            <person name="Lipzen A."/>
            <person name="Riley R."/>
            <person name="Andreopoulos W."/>
            <person name="He G."/>
            <person name="Johnson J."/>
            <person name="Barry K.W."/>
            <person name="Grigoriev I.V."/>
            <person name="Nagy L."/>
            <person name="Hibbett D."/>
            <person name="Henrissat B."/>
            <person name="Matheny P.B."/>
            <person name="Labbe J."/>
            <person name="Martin F."/>
        </authorList>
    </citation>
    <scope>NUCLEOTIDE SEQUENCE</scope>
    <source>
        <strain evidence="1">HHB10654</strain>
    </source>
</reference>
<evidence type="ECO:0000313" key="1">
    <source>
        <dbReference type="EMBL" id="KAI0056839.1"/>
    </source>
</evidence>
<dbReference type="Proteomes" id="UP000814140">
    <property type="component" value="Unassembled WGS sequence"/>
</dbReference>
<keyword evidence="2" id="KW-1185">Reference proteome</keyword>
<proteinExistence type="predicted"/>
<accession>A0ACB8SJY2</accession>
<organism evidence="1 2">
    <name type="scientific">Artomyces pyxidatus</name>
    <dbReference type="NCBI Taxonomy" id="48021"/>
    <lineage>
        <taxon>Eukaryota</taxon>
        <taxon>Fungi</taxon>
        <taxon>Dikarya</taxon>
        <taxon>Basidiomycota</taxon>
        <taxon>Agaricomycotina</taxon>
        <taxon>Agaricomycetes</taxon>
        <taxon>Russulales</taxon>
        <taxon>Auriscalpiaceae</taxon>
        <taxon>Artomyces</taxon>
    </lineage>
</organism>
<name>A0ACB8SJY2_9AGAM</name>
<reference evidence="1" key="2">
    <citation type="journal article" date="2022" name="New Phytol.">
        <title>Evolutionary transition to the ectomycorrhizal habit in the genomes of a hyperdiverse lineage of mushroom-forming fungi.</title>
        <authorList>
            <person name="Looney B."/>
            <person name="Miyauchi S."/>
            <person name="Morin E."/>
            <person name="Drula E."/>
            <person name="Courty P.E."/>
            <person name="Kohler A."/>
            <person name="Kuo A."/>
            <person name="LaButti K."/>
            <person name="Pangilinan J."/>
            <person name="Lipzen A."/>
            <person name="Riley R."/>
            <person name="Andreopoulos W."/>
            <person name="He G."/>
            <person name="Johnson J."/>
            <person name="Nolan M."/>
            <person name="Tritt A."/>
            <person name="Barry K.W."/>
            <person name="Grigoriev I.V."/>
            <person name="Nagy L.G."/>
            <person name="Hibbett D."/>
            <person name="Henrissat B."/>
            <person name="Matheny P.B."/>
            <person name="Labbe J."/>
            <person name="Martin F.M."/>
        </authorList>
    </citation>
    <scope>NUCLEOTIDE SEQUENCE</scope>
    <source>
        <strain evidence="1">HHB10654</strain>
    </source>
</reference>
<comment type="caution">
    <text evidence="1">The sequence shown here is derived from an EMBL/GenBank/DDBJ whole genome shotgun (WGS) entry which is preliminary data.</text>
</comment>
<sequence length="494" mass="56939">MTRSFEAEDPLAAAIAPPPDETPSQREARERSEAEARRVSDEIDKQIRSERAALQRRRDSVRVLLLGQSESGKSTTLKNFQMQYARETWQEERSSWRSIIQLNLIRSIVSLLDVLDSAMTNPHLPLTPASSRPRTADRTTSPPPVRTDPPPLPLEFSELHRILRLRLAPLRGVQQDLERRLGAAAEEVVASSMRTEALPLPPGARERSSEEFAVRSRDGWRSALERFRPRGGDVQETARAAEWRNRKAAEVTEVLAGCGEDMKALWEDSVMREILRRSKRRMEEEPGFFLNDIERIAKRDYEPSDDDIIRARLRTLGVQEYKFYVEQAGHDWYMFDVGGARSSRAHWYPYFDDVNAIIFLAPISCFDERLREDRRVNRLEDSYMLWQTLCSLRLLAKTQIILFLNKCDLLEQKLRSGVKVVDHVPSFGDRGNDVETVKKYFQTHFKEIAKQHSPEPRRFYVHLTSVVDTRATAATLRTVEDGILRASLRRADLL</sequence>
<dbReference type="EMBL" id="MU277257">
    <property type="protein sequence ID" value="KAI0056839.1"/>
    <property type="molecule type" value="Genomic_DNA"/>
</dbReference>
<gene>
    <name evidence="1" type="ORF">BV25DRAFT_1976443</name>
</gene>
<protein>
    <submittedName>
        <fullName evidence="1">G-alpha-domain-containing protein</fullName>
    </submittedName>
</protein>